<comment type="caution">
    <text evidence="2">The sequence shown here is derived from an EMBL/GenBank/DDBJ whole genome shotgun (WGS) entry which is preliminary data.</text>
</comment>
<keyword evidence="3" id="KW-1185">Reference proteome</keyword>
<protein>
    <submittedName>
        <fullName evidence="2">Uncharacterized protein</fullName>
    </submittedName>
</protein>
<proteinExistence type="predicted"/>
<organism evidence="2 3">
    <name type="scientific">Amycolatopsis iheyensis</name>
    <dbReference type="NCBI Taxonomy" id="2945988"/>
    <lineage>
        <taxon>Bacteria</taxon>
        <taxon>Bacillati</taxon>
        <taxon>Actinomycetota</taxon>
        <taxon>Actinomycetes</taxon>
        <taxon>Pseudonocardiales</taxon>
        <taxon>Pseudonocardiaceae</taxon>
        <taxon>Amycolatopsis</taxon>
    </lineage>
</organism>
<keyword evidence="1" id="KW-0472">Membrane</keyword>
<evidence type="ECO:0000313" key="2">
    <source>
        <dbReference type="EMBL" id="MCR6481636.1"/>
    </source>
</evidence>
<feature type="transmembrane region" description="Helical" evidence="1">
    <location>
        <begin position="24"/>
        <end position="48"/>
    </location>
</feature>
<evidence type="ECO:0000256" key="1">
    <source>
        <dbReference type="SAM" id="Phobius"/>
    </source>
</evidence>
<dbReference type="RefSeq" id="WP_257918264.1">
    <property type="nucleotide sequence ID" value="NZ_JAMXQV010000001.1"/>
</dbReference>
<keyword evidence="1" id="KW-0812">Transmembrane</keyword>
<gene>
    <name evidence="2" type="ORF">M8542_02290</name>
</gene>
<dbReference type="AlphaFoldDB" id="A0A9X2N3K5"/>
<sequence length="204" mass="21088">MQQGPQYPFPDYPGYPPPRSGKTVLLVVLVAVGILVLAGLGIGAVFLLTAKDDELVSGEPDRYTALPGCAEVGGHVPDPPPLVRDGPPTPGTASDDELELVRVSCAWAPAAEVTMDLAKSDEPGAGTRYAAAAYDRAVAVGGKPITTGLGRATKAADVELAAPRCGVHFYQGNVDVTVLVTLDVPDQCRRTARSLAEAASASLR</sequence>
<name>A0A9X2N3K5_9PSEU</name>
<evidence type="ECO:0000313" key="3">
    <source>
        <dbReference type="Proteomes" id="UP001144096"/>
    </source>
</evidence>
<dbReference type="EMBL" id="JAMXQV010000001">
    <property type="protein sequence ID" value="MCR6481636.1"/>
    <property type="molecule type" value="Genomic_DNA"/>
</dbReference>
<dbReference type="Proteomes" id="UP001144096">
    <property type="component" value="Unassembled WGS sequence"/>
</dbReference>
<reference evidence="2" key="1">
    <citation type="submission" date="2022-06" db="EMBL/GenBank/DDBJ databases">
        <title>Amycolatopsis iheyaensis sp. nov., a new species of the genus Amycolatopsis isolated from soil in Iheya island, Japan.</title>
        <authorList>
            <person name="Ngamcharungchit C."/>
            <person name="Kanto H."/>
            <person name="Take A."/>
            <person name="Intra B."/>
            <person name="Matsumoto A."/>
            <person name="Panbangred W."/>
            <person name="Inahashi Y."/>
        </authorList>
    </citation>
    <scope>NUCLEOTIDE SEQUENCE</scope>
    <source>
        <strain evidence="2">OK19-0408</strain>
    </source>
</reference>
<accession>A0A9X2N3K5</accession>
<keyword evidence="1" id="KW-1133">Transmembrane helix</keyword>